<name>A0A1I6SYR8_9ACTN</name>
<accession>A0A1I6SYR8</accession>
<gene>
    <name evidence="1" type="ORF">SAMN05444716_104237</name>
</gene>
<dbReference type="InterPro" id="IPR045436">
    <property type="entry name" value="DUF6507"/>
</dbReference>
<dbReference type="STRING" id="1176198.SAMN05444716_104237"/>
<evidence type="ECO:0000313" key="1">
    <source>
        <dbReference type="EMBL" id="SFS82003.1"/>
    </source>
</evidence>
<dbReference type="RefSeq" id="WP_093843095.1">
    <property type="nucleotide sequence ID" value="NZ_CP054938.1"/>
</dbReference>
<sequence length="131" mass="13750">MTGWDIDPEGVEGVLETAGERAADLEGWGAHYLETVQSAAVSAGTLNFGGPVPAEGAVGLVGQALAEFVEHTQRDVLFIGARIGKSLEGARDAAIAYLEGDAEMAADTQRLALRAPELDLRPPDQRPEGPR</sequence>
<proteinExistence type="predicted"/>
<reference evidence="2" key="1">
    <citation type="submission" date="2016-10" db="EMBL/GenBank/DDBJ databases">
        <authorList>
            <person name="Varghese N."/>
            <person name="Submissions S."/>
        </authorList>
    </citation>
    <scope>NUCLEOTIDE SEQUENCE [LARGE SCALE GENOMIC DNA]</scope>
    <source>
        <strain evidence="2">CGMCC 4.7047</strain>
    </source>
</reference>
<evidence type="ECO:0000313" key="2">
    <source>
        <dbReference type="Proteomes" id="UP000198873"/>
    </source>
</evidence>
<protein>
    <submittedName>
        <fullName evidence="1">Uncharacterized protein</fullName>
    </submittedName>
</protein>
<dbReference type="EMBL" id="FPAB01000004">
    <property type="protein sequence ID" value="SFS82003.1"/>
    <property type="molecule type" value="Genomic_DNA"/>
</dbReference>
<organism evidence="1 2">
    <name type="scientific">Streptomyces harbinensis</name>
    <dbReference type="NCBI Taxonomy" id="1176198"/>
    <lineage>
        <taxon>Bacteria</taxon>
        <taxon>Bacillati</taxon>
        <taxon>Actinomycetota</taxon>
        <taxon>Actinomycetes</taxon>
        <taxon>Kitasatosporales</taxon>
        <taxon>Streptomycetaceae</taxon>
        <taxon>Streptomyces</taxon>
    </lineage>
</organism>
<dbReference type="Proteomes" id="UP000198873">
    <property type="component" value="Unassembled WGS sequence"/>
</dbReference>
<keyword evidence="2" id="KW-1185">Reference proteome</keyword>
<dbReference type="Pfam" id="PF20117">
    <property type="entry name" value="DUF6507"/>
    <property type="match status" value="1"/>
</dbReference>
<dbReference type="AlphaFoldDB" id="A0A1I6SYR8"/>